<dbReference type="InterPro" id="IPR026891">
    <property type="entry name" value="Fn3-like"/>
</dbReference>
<dbReference type="SMART" id="SM01217">
    <property type="entry name" value="Fn3_like"/>
    <property type="match status" value="1"/>
</dbReference>
<accession>A0ABP9UJY2</accession>
<feature type="domain" description="PA14" evidence="3">
    <location>
        <begin position="436"/>
        <end position="573"/>
    </location>
</feature>
<evidence type="ECO:0000313" key="4">
    <source>
        <dbReference type="EMBL" id="GAA5481920.1"/>
    </source>
</evidence>
<dbReference type="EMBL" id="BAABRI010000005">
    <property type="protein sequence ID" value="GAA5481920.1"/>
    <property type="molecule type" value="Genomic_DNA"/>
</dbReference>
<dbReference type="SMART" id="SM00758">
    <property type="entry name" value="PA14"/>
    <property type="match status" value="1"/>
</dbReference>
<name>A0ABP9UJY2_9BACT</name>
<dbReference type="PRINTS" id="PR00133">
    <property type="entry name" value="GLHYDRLASE3"/>
</dbReference>
<dbReference type="InterPro" id="IPR002772">
    <property type="entry name" value="Glyco_hydro_3_C"/>
</dbReference>
<dbReference type="InterPro" id="IPR036962">
    <property type="entry name" value="Glyco_hydro_3_N_sf"/>
</dbReference>
<dbReference type="InterPro" id="IPR001764">
    <property type="entry name" value="Glyco_hydro_3_N"/>
</dbReference>
<dbReference type="Proteomes" id="UP001476282">
    <property type="component" value="Unassembled WGS sequence"/>
</dbReference>
<dbReference type="Gene3D" id="3.40.50.1700">
    <property type="entry name" value="Glycoside hydrolase family 3 C-terminal domain"/>
    <property type="match status" value="1"/>
</dbReference>
<evidence type="ECO:0000313" key="5">
    <source>
        <dbReference type="Proteomes" id="UP001476282"/>
    </source>
</evidence>
<reference evidence="4 5" key="1">
    <citation type="submission" date="2024-02" db="EMBL/GenBank/DDBJ databases">
        <title>Haloferula sargassicola NBRC 104335.</title>
        <authorList>
            <person name="Ichikawa N."/>
            <person name="Katano-Makiyama Y."/>
            <person name="Hidaka K."/>
        </authorList>
    </citation>
    <scope>NUCLEOTIDE SEQUENCE [LARGE SCALE GENOMIC DNA]</scope>
    <source>
        <strain evidence="4 5">NBRC 104335</strain>
    </source>
</reference>
<dbReference type="PANTHER" id="PTHR42715:SF10">
    <property type="entry name" value="BETA-GLUCOSIDASE"/>
    <property type="match status" value="1"/>
</dbReference>
<dbReference type="Pfam" id="PF14310">
    <property type="entry name" value="Fn3-like"/>
    <property type="match status" value="1"/>
</dbReference>
<dbReference type="PANTHER" id="PTHR42715">
    <property type="entry name" value="BETA-GLUCOSIDASE"/>
    <property type="match status" value="1"/>
</dbReference>
<evidence type="ECO:0000256" key="1">
    <source>
        <dbReference type="ARBA" id="ARBA00005336"/>
    </source>
</evidence>
<dbReference type="InterPro" id="IPR050288">
    <property type="entry name" value="Cellulose_deg_GH3"/>
</dbReference>
<dbReference type="InterPro" id="IPR037524">
    <property type="entry name" value="PA14/GLEYA"/>
</dbReference>
<comment type="similarity">
    <text evidence="1">Belongs to the glycosyl hydrolase 3 family.</text>
</comment>
<dbReference type="InterPro" id="IPR011658">
    <property type="entry name" value="PA14_dom"/>
</dbReference>
<dbReference type="Pfam" id="PF07691">
    <property type="entry name" value="PA14"/>
    <property type="match status" value="1"/>
</dbReference>
<keyword evidence="2" id="KW-0378">Hydrolase</keyword>
<proteinExistence type="inferred from homology"/>
<dbReference type="PROSITE" id="PS51820">
    <property type="entry name" value="PA14"/>
    <property type="match status" value="1"/>
</dbReference>
<dbReference type="Gene3D" id="3.20.20.300">
    <property type="entry name" value="Glycoside hydrolase, family 3, N-terminal domain"/>
    <property type="match status" value="1"/>
</dbReference>
<evidence type="ECO:0000256" key="2">
    <source>
        <dbReference type="ARBA" id="ARBA00022801"/>
    </source>
</evidence>
<dbReference type="SUPFAM" id="SSF52279">
    <property type="entry name" value="Beta-D-glucan exohydrolase, C-terminal domain"/>
    <property type="match status" value="1"/>
</dbReference>
<dbReference type="Pfam" id="PF01915">
    <property type="entry name" value="Glyco_hydro_3_C"/>
    <property type="match status" value="1"/>
</dbReference>
<dbReference type="Gene3D" id="2.60.120.260">
    <property type="entry name" value="Galactose-binding domain-like"/>
    <property type="match status" value="1"/>
</dbReference>
<dbReference type="SUPFAM" id="SSF51445">
    <property type="entry name" value="(Trans)glycosidases"/>
    <property type="match status" value="1"/>
</dbReference>
<keyword evidence="5" id="KW-1185">Reference proteome</keyword>
<dbReference type="Gene3D" id="2.60.40.10">
    <property type="entry name" value="Immunoglobulins"/>
    <property type="match status" value="1"/>
</dbReference>
<dbReference type="InterPro" id="IPR013783">
    <property type="entry name" value="Ig-like_fold"/>
</dbReference>
<dbReference type="InterPro" id="IPR017853">
    <property type="entry name" value="GH"/>
</dbReference>
<evidence type="ECO:0000259" key="3">
    <source>
        <dbReference type="PROSITE" id="PS51820"/>
    </source>
</evidence>
<protein>
    <submittedName>
        <fullName evidence="4">Xylan 1,4-beta-xylosidase</fullName>
    </submittedName>
</protein>
<dbReference type="InterPro" id="IPR036881">
    <property type="entry name" value="Glyco_hydro_3_C_sf"/>
</dbReference>
<dbReference type="Pfam" id="PF00933">
    <property type="entry name" value="Glyco_hydro_3"/>
    <property type="match status" value="1"/>
</dbReference>
<gene>
    <name evidence="4" type="primary">xyl3A_1</name>
    <name evidence="4" type="ORF">Hsar01_01135</name>
</gene>
<sequence>MNRTTTHPPAFGIFTAMVVSLASTGIAPAQTYKDSKAPLEERVEDLFSRLTPDEKLSLLSGGGFNTQPIPRLDVPPMVMVDAGQGVRGGPDSLFGPATAFPSGVAMGSTWDPELISRVGAAIGTETRNKGTGAQILLGPAVNIHRSPLGGRNGEYFSEDPVVSARLGVAYIQGMQGVGTVACIKHFAANNEEVDRGDVDVRMDERTLREIYLPAFEAGVKEGGVWTLMTAYNKVNGPHASANTYLLRNVLKDGWGFDGLVMSDWGGVHETPVSQAGNDLEMPGGGLATPDKLKVALEDKSLTQDAVDDSARRVLRTVIRAGLLDGPIERDAGKVNSEEHRKLAYEVATKSIVLLKNENQVLPLDRNRIRSVAVIGEPAEKLQIGALGSPEVKPLKTVQIIDGFRETAGKNVTVRFAAGRINGNPVSDAVVHVPGDPNSPGFAAEYFTNTNLEGEPALKRVEAEVQLNGGESPAPGIGGSNYSVRWSGVLTPPETGEYTFYFTGDDGFRVFVDDQQIMDRWSIGGAAIYNGKIKLEKSHPVNLRVEFFQGGGNAMAELNWMPPSFTIYSDAVAAAKASDAAVVAVSTWRTEGEGSDRPSMDLPNGQADLIRAVAAVNKNTIVVINSGTPVTLKDWVDQVPAVLQAWFPGQEGGAAIADIIFGDVNPSGRLPDTFAANREDYPDYGNFPGTNGTVKYEEGIYVGYRHFDKKGIEPIFPFGHGLSYTTFAFKNAKAQSTGGEKGHPSVRVTVEVTNTGRRQGEEVVQLYIHDPNPQIDKPVRELKGFQRIALKPGESGTVTFNLTPRDFSYFDVAGKQWRADPGTYDIEIGASSRDIRLKVPLKIRDAVTEKVPLSKNFAPN</sequence>
<organism evidence="4 5">
    <name type="scientific">Haloferula sargassicola</name>
    <dbReference type="NCBI Taxonomy" id="490096"/>
    <lineage>
        <taxon>Bacteria</taxon>
        <taxon>Pseudomonadati</taxon>
        <taxon>Verrucomicrobiota</taxon>
        <taxon>Verrucomicrobiia</taxon>
        <taxon>Verrucomicrobiales</taxon>
        <taxon>Verrucomicrobiaceae</taxon>
        <taxon>Haloferula</taxon>
    </lineage>
</organism>
<comment type="caution">
    <text evidence="4">The sequence shown here is derived from an EMBL/GenBank/DDBJ whole genome shotgun (WGS) entry which is preliminary data.</text>
</comment>